<gene>
    <name evidence="2" type="ORF">ADUPG1_004765</name>
</gene>
<accession>A0ABQ5K6F1</accession>
<organism evidence="2 3">
    <name type="scientific">Aduncisulcus paluster</name>
    <dbReference type="NCBI Taxonomy" id="2918883"/>
    <lineage>
        <taxon>Eukaryota</taxon>
        <taxon>Metamonada</taxon>
        <taxon>Carpediemonas-like organisms</taxon>
        <taxon>Aduncisulcus</taxon>
    </lineage>
</organism>
<protein>
    <submittedName>
        <fullName evidence="2">Uncharacterized protein</fullName>
    </submittedName>
</protein>
<feature type="region of interest" description="Disordered" evidence="1">
    <location>
        <begin position="1"/>
        <end position="21"/>
    </location>
</feature>
<sequence length="89" mass="9984">MVSGLFTACDNSSDNSDLEVEPMNHIEVGDIQYEDIHMMFAYSGERGDTEEESYPLNLYLYAGNIVYSNKEGLIESGFAHIRADIQVNV</sequence>
<evidence type="ECO:0000256" key="1">
    <source>
        <dbReference type="SAM" id="MobiDB-lite"/>
    </source>
</evidence>
<reference evidence="2" key="1">
    <citation type="submission" date="2022-03" db="EMBL/GenBank/DDBJ databases">
        <title>Draft genome sequence of Aduncisulcus paluster, a free-living microaerophilic Fornicata.</title>
        <authorList>
            <person name="Yuyama I."/>
            <person name="Kume K."/>
            <person name="Tamura T."/>
            <person name="Inagaki Y."/>
            <person name="Hashimoto T."/>
        </authorList>
    </citation>
    <scope>NUCLEOTIDE SEQUENCE</scope>
    <source>
        <strain evidence="2">NY0171</strain>
    </source>
</reference>
<dbReference type="Proteomes" id="UP001057375">
    <property type="component" value="Unassembled WGS sequence"/>
</dbReference>
<dbReference type="EMBL" id="BQXS01007406">
    <property type="protein sequence ID" value="GKT27522.1"/>
    <property type="molecule type" value="Genomic_DNA"/>
</dbReference>
<keyword evidence="3" id="KW-1185">Reference proteome</keyword>
<feature type="non-terminal residue" evidence="2">
    <location>
        <position position="89"/>
    </location>
</feature>
<proteinExistence type="predicted"/>
<comment type="caution">
    <text evidence="2">The sequence shown here is derived from an EMBL/GenBank/DDBJ whole genome shotgun (WGS) entry which is preliminary data.</text>
</comment>
<evidence type="ECO:0000313" key="3">
    <source>
        <dbReference type="Proteomes" id="UP001057375"/>
    </source>
</evidence>
<evidence type="ECO:0000313" key="2">
    <source>
        <dbReference type="EMBL" id="GKT27522.1"/>
    </source>
</evidence>
<name>A0ABQ5K6F1_9EUKA</name>